<dbReference type="InterPro" id="IPR015947">
    <property type="entry name" value="PUA-like_sf"/>
</dbReference>
<name>A0A7T3BXJ9_MORNO</name>
<gene>
    <name evidence="2" type="ORF">I6G26_06535</name>
</gene>
<dbReference type="Pfam" id="PF01472">
    <property type="entry name" value="PUA"/>
    <property type="match status" value="1"/>
</dbReference>
<dbReference type="SUPFAM" id="SSF88697">
    <property type="entry name" value="PUA domain-like"/>
    <property type="match status" value="1"/>
</dbReference>
<dbReference type="InterPro" id="IPR002478">
    <property type="entry name" value="PUA"/>
</dbReference>
<dbReference type="EMBL" id="CP065728">
    <property type="protein sequence ID" value="QPT43748.1"/>
    <property type="molecule type" value="Genomic_DNA"/>
</dbReference>
<accession>A0A7T3BXJ9</accession>
<organism evidence="2 3">
    <name type="scientific">Moraxella nonliquefaciens</name>
    <dbReference type="NCBI Taxonomy" id="478"/>
    <lineage>
        <taxon>Bacteria</taxon>
        <taxon>Pseudomonadati</taxon>
        <taxon>Pseudomonadota</taxon>
        <taxon>Gammaproteobacteria</taxon>
        <taxon>Moraxellales</taxon>
        <taxon>Moraxellaceae</taxon>
        <taxon>Moraxella</taxon>
    </lineage>
</organism>
<keyword evidence="3" id="KW-1185">Reference proteome</keyword>
<evidence type="ECO:0000259" key="1">
    <source>
        <dbReference type="Pfam" id="PF01472"/>
    </source>
</evidence>
<dbReference type="Proteomes" id="UP000594834">
    <property type="component" value="Chromosome"/>
</dbReference>
<evidence type="ECO:0000313" key="2">
    <source>
        <dbReference type="EMBL" id="QPT43748.1"/>
    </source>
</evidence>
<sequence>MAITQQHKSLLPVGVMDVQGDFDMGDVVEIVNA</sequence>
<dbReference type="RefSeq" id="WP_082995503.1">
    <property type="nucleotide sequence ID" value="NZ_CP065728.1"/>
</dbReference>
<evidence type="ECO:0000313" key="3">
    <source>
        <dbReference type="Proteomes" id="UP000594834"/>
    </source>
</evidence>
<protein>
    <recommendedName>
        <fullName evidence="1">PUA domain-containing protein</fullName>
    </recommendedName>
</protein>
<dbReference type="PROSITE" id="PS50890">
    <property type="entry name" value="PUA"/>
    <property type="match status" value="1"/>
</dbReference>
<proteinExistence type="predicted"/>
<dbReference type="Gene3D" id="2.30.130.10">
    <property type="entry name" value="PUA domain"/>
    <property type="match status" value="1"/>
</dbReference>
<dbReference type="InterPro" id="IPR036974">
    <property type="entry name" value="PUA_sf"/>
</dbReference>
<feature type="domain" description="PUA" evidence="1">
    <location>
        <begin position="2"/>
        <end position="32"/>
    </location>
</feature>
<reference evidence="2 3" key="1">
    <citation type="submission" date="2020-12" db="EMBL/GenBank/DDBJ databases">
        <title>FDA dAtabase for Regulatory Grade micrObial Sequences (FDA-ARGOS): Supporting development and validation of Infectious Disease Dx tests.</title>
        <authorList>
            <person name="Sproer C."/>
            <person name="Gronow S."/>
            <person name="Severitt S."/>
            <person name="Schroder I."/>
            <person name="Tallon L."/>
            <person name="Sadzewicz L."/>
            <person name="Zhao X."/>
            <person name="Boylan J."/>
            <person name="Ott S."/>
            <person name="Bowen H."/>
            <person name="Vavikolanu K."/>
            <person name="Mehta A."/>
            <person name="Aluvathingal J."/>
            <person name="Nadendla S."/>
            <person name="Lowell S."/>
            <person name="Myers T."/>
            <person name="Yan Y."/>
            <person name="Sichtig H."/>
        </authorList>
    </citation>
    <scope>NUCLEOTIDE SEQUENCE [LARGE SCALE GENOMIC DNA]</scope>
    <source>
        <strain evidence="2 3">FDAARGOS_869</strain>
    </source>
</reference>